<accession>A0A9D3S7L3</accession>
<comment type="subcellular location">
    <subcellularLocation>
        <location evidence="1">Nucleus</location>
    </subcellularLocation>
</comment>
<dbReference type="SUPFAM" id="SSF50784">
    <property type="entry name" value="Transcription factor IIA (TFIIA), beta-barrel domain"/>
    <property type="match status" value="1"/>
</dbReference>
<dbReference type="PANTHER" id="PTHR12694">
    <property type="entry name" value="TRANSCRIPTION INITIATION FACTOR IIA SUBUNIT 1"/>
    <property type="match status" value="1"/>
</dbReference>
<dbReference type="Gene3D" id="2.30.18.10">
    <property type="entry name" value="Transcription factor IIA (TFIIA), beta-barrel domain"/>
    <property type="match status" value="1"/>
</dbReference>
<dbReference type="Pfam" id="PF03153">
    <property type="entry name" value="TFIIA"/>
    <property type="match status" value="1"/>
</dbReference>
<dbReference type="EMBL" id="JAHKSW010000029">
    <property type="protein sequence ID" value="KAG7314196.1"/>
    <property type="molecule type" value="Genomic_DNA"/>
</dbReference>
<comment type="similarity">
    <text evidence="2">Belongs to the TFIIA subunit 1 family.</text>
</comment>
<proteinExistence type="inferred from homology"/>
<keyword evidence="7" id="KW-1185">Reference proteome</keyword>
<dbReference type="OrthoDB" id="6275927at2759"/>
<sequence>MELQLWESKVLQSKAVEGFAKENINPSNFVLQLPANYSQTLQKSTTASGVLPARQQSFTGKASNTGTIATFSLPPGVTYPVQIPAGVTLQTASGHFYKVNVPVMVTQAPGCQRIPPQSNPPHVEHRNLPSGVIHNLSASKVPPPPPQSIPVPQAPKPLIPQQHPVLQVPLDPPVQAQVSPEPSESPLGNLDEFTLDGIDFSPQPLDMSTPPGLSAEQMVERAVKAAAAARINAEDTLSHFLPDLEGTPDGALKLDMDLLRDYNFNELTDIPQLDGTYDSSSEAGDDQEEEKEDRGPNGENEFLGMINAEALQALQGLGGSSDGNSSSCSDGDELEVEEEEEDPLNSGDDVSEQDIPEIFDTENVIVCQYDKIHRSKNRWKFYLKDGVMCYGGKDYVFSKAVGEAEW</sequence>
<evidence type="ECO:0000256" key="5">
    <source>
        <dbReference type="SAM" id="MobiDB-lite"/>
    </source>
</evidence>
<feature type="region of interest" description="Disordered" evidence="5">
    <location>
        <begin position="270"/>
        <end position="301"/>
    </location>
</feature>
<dbReference type="SMART" id="SM01371">
    <property type="entry name" value="TFIIA"/>
    <property type="match status" value="1"/>
</dbReference>
<dbReference type="Proteomes" id="UP000824219">
    <property type="component" value="Linkage Group LG29"/>
</dbReference>
<keyword evidence="3" id="KW-0804">Transcription</keyword>
<reference evidence="6 7" key="1">
    <citation type="submission" date="2021-06" db="EMBL/GenBank/DDBJ databases">
        <title>Chromosome-level genome assembly of the red-tail catfish (Hemibagrus wyckioides).</title>
        <authorList>
            <person name="Shao F."/>
        </authorList>
    </citation>
    <scope>NUCLEOTIDE SEQUENCE [LARGE SCALE GENOMIC DNA]</scope>
    <source>
        <strain evidence="6">EC202008001</strain>
        <tissue evidence="6">Blood</tissue>
    </source>
</reference>
<gene>
    <name evidence="6" type="ORF">KOW79_022692</name>
</gene>
<name>A0A9D3S7L3_9TELE</name>
<evidence type="ECO:0008006" key="8">
    <source>
        <dbReference type="Google" id="ProtNLM"/>
    </source>
</evidence>
<evidence type="ECO:0000256" key="1">
    <source>
        <dbReference type="ARBA" id="ARBA00004123"/>
    </source>
</evidence>
<evidence type="ECO:0000313" key="7">
    <source>
        <dbReference type="Proteomes" id="UP000824219"/>
    </source>
</evidence>
<comment type="caution">
    <text evidence="6">The sequence shown here is derived from an EMBL/GenBank/DDBJ whole genome shotgun (WGS) entry which is preliminary data.</text>
</comment>
<feature type="region of interest" description="Disordered" evidence="5">
    <location>
        <begin position="134"/>
        <end position="156"/>
    </location>
</feature>
<dbReference type="InterPro" id="IPR009088">
    <property type="entry name" value="TFIIA_b-brl"/>
</dbReference>
<dbReference type="InterPro" id="IPR004855">
    <property type="entry name" value="TFIIA_asu/bsu"/>
</dbReference>
<feature type="region of interest" description="Disordered" evidence="5">
    <location>
        <begin position="316"/>
        <end position="356"/>
    </location>
</feature>
<feature type="compositionally biased region" description="Pro residues" evidence="5">
    <location>
        <begin position="141"/>
        <end position="156"/>
    </location>
</feature>
<evidence type="ECO:0000256" key="2">
    <source>
        <dbReference type="ARBA" id="ARBA00010059"/>
    </source>
</evidence>
<organism evidence="6 7">
    <name type="scientific">Hemibagrus wyckioides</name>
    <dbReference type="NCBI Taxonomy" id="337641"/>
    <lineage>
        <taxon>Eukaryota</taxon>
        <taxon>Metazoa</taxon>
        <taxon>Chordata</taxon>
        <taxon>Craniata</taxon>
        <taxon>Vertebrata</taxon>
        <taxon>Euteleostomi</taxon>
        <taxon>Actinopterygii</taxon>
        <taxon>Neopterygii</taxon>
        <taxon>Teleostei</taxon>
        <taxon>Ostariophysi</taxon>
        <taxon>Siluriformes</taxon>
        <taxon>Bagridae</taxon>
        <taxon>Hemibagrus</taxon>
    </lineage>
</organism>
<dbReference type="CDD" id="cd07976">
    <property type="entry name" value="TFIIA_alpha_beta_like"/>
    <property type="match status" value="1"/>
</dbReference>
<keyword evidence="4" id="KW-0539">Nucleus</keyword>
<evidence type="ECO:0000256" key="3">
    <source>
        <dbReference type="ARBA" id="ARBA00023163"/>
    </source>
</evidence>
<dbReference type="GO" id="GO:0006367">
    <property type="term" value="P:transcription initiation at RNA polymerase II promoter"/>
    <property type="evidence" value="ECO:0007669"/>
    <property type="project" value="InterPro"/>
</dbReference>
<feature type="compositionally biased region" description="Acidic residues" evidence="5">
    <location>
        <begin position="330"/>
        <end position="356"/>
    </location>
</feature>
<dbReference type="AlphaFoldDB" id="A0A9D3S7L3"/>
<dbReference type="GO" id="GO:0005672">
    <property type="term" value="C:transcription factor TFIIA complex"/>
    <property type="evidence" value="ECO:0007669"/>
    <property type="project" value="InterPro"/>
</dbReference>
<evidence type="ECO:0000313" key="6">
    <source>
        <dbReference type="EMBL" id="KAG7314196.1"/>
    </source>
</evidence>
<dbReference type="PANTHER" id="PTHR12694:SF9">
    <property type="entry name" value="TFIIA-ALPHA AND BETA-LIKE FACTOR"/>
    <property type="match status" value="1"/>
</dbReference>
<evidence type="ECO:0000256" key="4">
    <source>
        <dbReference type="ARBA" id="ARBA00023242"/>
    </source>
</evidence>
<dbReference type="FunFam" id="2.30.18.10:FF:000002">
    <property type="entry name" value="Transcription initiation factor IIA subunit 1"/>
    <property type="match status" value="1"/>
</dbReference>
<protein>
    <recommendedName>
        <fullName evidence="8">General transcription factor IIA, 1-like</fullName>
    </recommendedName>
</protein>